<dbReference type="EMBL" id="JAPQKN010000003">
    <property type="protein sequence ID" value="KAJ5167543.1"/>
    <property type="molecule type" value="Genomic_DNA"/>
</dbReference>
<name>A0A9W9LPB0_9EURO</name>
<accession>A0A9W9LPB0</accession>
<evidence type="ECO:0000256" key="1">
    <source>
        <dbReference type="SAM" id="MobiDB-lite"/>
    </source>
</evidence>
<dbReference type="GeneID" id="81427625"/>
<feature type="compositionally biased region" description="Acidic residues" evidence="1">
    <location>
        <begin position="50"/>
        <end position="62"/>
    </location>
</feature>
<feature type="compositionally biased region" description="Pro residues" evidence="1">
    <location>
        <begin position="10"/>
        <end position="20"/>
    </location>
</feature>
<proteinExistence type="predicted"/>
<gene>
    <name evidence="2" type="ORF">N7482_006324</name>
</gene>
<feature type="region of interest" description="Disordered" evidence="1">
    <location>
        <begin position="1"/>
        <end position="62"/>
    </location>
</feature>
<dbReference type="Proteomes" id="UP001149163">
    <property type="component" value="Unassembled WGS sequence"/>
</dbReference>
<reference evidence="2" key="2">
    <citation type="journal article" date="2023" name="IMA Fungus">
        <title>Comparative genomic study of the Penicillium genus elucidates a diverse pangenome and 15 lateral gene transfer events.</title>
        <authorList>
            <person name="Petersen C."/>
            <person name="Sorensen T."/>
            <person name="Nielsen M.R."/>
            <person name="Sondergaard T.E."/>
            <person name="Sorensen J.L."/>
            <person name="Fitzpatrick D.A."/>
            <person name="Frisvad J.C."/>
            <person name="Nielsen K.L."/>
        </authorList>
    </citation>
    <scope>NUCLEOTIDE SEQUENCE</scope>
    <source>
        <strain evidence="2">IBT 26290</strain>
    </source>
</reference>
<dbReference type="RefSeq" id="XP_056544004.1">
    <property type="nucleotide sequence ID" value="XM_056688449.1"/>
</dbReference>
<sequence length="62" mass="6862">MAFPFETALHPPPGTAPPSPAKVLRGAARAAPSRSGHYPMRCALPCREEKEEEEEEEDDDER</sequence>
<keyword evidence="3" id="KW-1185">Reference proteome</keyword>
<protein>
    <submittedName>
        <fullName evidence="2">Uncharacterized protein</fullName>
    </submittedName>
</protein>
<reference evidence="2" key="1">
    <citation type="submission" date="2022-11" db="EMBL/GenBank/DDBJ databases">
        <authorList>
            <person name="Petersen C."/>
        </authorList>
    </citation>
    <scope>NUCLEOTIDE SEQUENCE</scope>
    <source>
        <strain evidence="2">IBT 26290</strain>
    </source>
</reference>
<organism evidence="2 3">
    <name type="scientific">Penicillium canariense</name>
    <dbReference type="NCBI Taxonomy" id="189055"/>
    <lineage>
        <taxon>Eukaryota</taxon>
        <taxon>Fungi</taxon>
        <taxon>Dikarya</taxon>
        <taxon>Ascomycota</taxon>
        <taxon>Pezizomycotina</taxon>
        <taxon>Eurotiomycetes</taxon>
        <taxon>Eurotiomycetidae</taxon>
        <taxon>Eurotiales</taxon>
        <taxon>Aspergillaceae</taxon>
        <taxon>Penicillium</taxon>
    </lineage>
</organism>
<dbReference type="AlphaFoldDB" id="A0A9W9LPB0"/>
<feature type="compositionally biased region" description="Low complexity" evidence="1">
    <location>
        <begin position="25"/>
        <end position="36"/>
    </location>
</feature>
<evidence type="ECO:0000313" key="2">
    <source>
        <dbReference type="EMBL" id="KAJ5167543.1"/>
    </source>
</evidence>
<comment type="caution">
    <text evidence="2">The sequence shown here is derived from an EMBL/GenBank/DDBJ whole genome shotgun (WGS) entry which is preliminary data.</text>
</comment>
<evidence type="ECO:0000313" key="3">
    <source>
        <dbReference type="Proteomes" id="UP001149163"/>
    </source>
</evidence>